<organism evidence="1 2">
    <name type="scientific">Salibacter halophilus</name>
    <dbReference type="NCBI Taxonomy" id="1803916"/>
    <lineage>
        <taxon>Bacteria</taxon>
        <taxon>Pseudomonadati</taxon>
        <taxon>Bacteroidota</taxon>
        <taxon>Flavobacteriia</taxon>
        <taxon>Flavobacteriales</taxon>
        <taxon>Salibacteraceae</taxon>
        <taxon>Salibacter</taxon>
    </lineage>
</organism>
<comment type="caution">
    <text evidence="1">The sequence shown here is derived from an EMBL/GenBank/DDBJ whole genome shotgun (WGS) entry which is preliminary data.</text>
</comment>
<dbReference type="Proteomes" id="UP000435357">
    <property type="component" value="Unassembled WGS sequence"/>
</dbReference>
<proteinExistence type="predicted"/>
<evidence type="ECO:0000313" key="2">
    <source>
        <dbReference type="Proteomes" id="UP000435357"/>
    </source>
</evidence>
<dbReference type="OrthoDB" id="1113003at2"/>
<name>A0A6N6M200_9FLAO</name>
<dbReference type="AlphaFoldDB" id="A0A6N6M200"/>
<gene>
    <name evidence="1" type="ORF">F3059_12035</name>
</gene>
<evidence type="ECO:0000313" key="1">
    <source>
        <dbReference type="EMBL" id="KAB1062669.1"/>
    </source>
</evidence>
<sequence length="278" mass="32236">MTNGNWDVFGYEEAGKYIAYLPLEVKSKYGIKMAISPQMTTLNGLVYDLPQNLTNSKLYSKKRKIIENISYQLKEFHYVNFCVDEEYWLPFKWNEFNVKPINMFSLNTHEPQQYHKSHKSLIKKSTEHHKIVDTDFETFTSLNEASFLNQGANLPYEKNRLKNALNKVGNEHSVLIKGIENEKKDIVATALFLEDHLKVYFLASGINKEHSIAGDQVQLIDFGIKGAVNKQKEFCFYGSNKPSIAKFFERFSPVPETYWNIVWTRGKGKLIDIKNQIS</sequence>
<protein>
    <submittedName>
        <fullName evidence="1">Uncharacterized protein</fullName>
    </submittedName>
</protein>
<dbReference type="EMBL" id="WACR01000011">
    <property type="protein sequence ID" value="KAB1062669.1"/>
    <property type="molecule type" value="Genomic_DNA"/>
</dbReference>
<keyword evidence="2" id="KW-1185">Reference proteome</keyword>
<dbReference type="RefSeq" id="WP_151169607.1">
    <property type="nucleotide sequence ID" value="NZ_WACR01000011.1"/>
</dbReference>
<dbReference type="Gene3D" id="3.40.630.30">
    <property type="match status" value="1"/>
</dbReference>
<accession>A0A6N6M200</accession>
<reference evidence="1 2" key="1">
    <citation type="submission" date="2019-09" db="EMBL/GenBank/DDBJ databases">
        <title>Genomes of Cryomorphaceae.</title>
        <authorList>
            <person name="Bowman J.P."/>
        </authorList>
    </citation>
    <scope>NUCLEOTIDE SEQUENCE [LARGE SCALE GENOMIC DNA]</scope>
    <source>
        <strain evidence="1 2">KCTC 52047</strain>
    </source>
</reference>